<feature type="region of interest" description="Disordered" evidence="1">
    <location>
        <begin position="163"/>
        <end position="256"/>
    </location>
</feature>
<feature type="compositionally biased region" description="Low complexity" evidence="1">
    <location>
        <begin position="221"/>
        <end position="236"/>
    </location>
</feature>
<dbReference type="eggNOG" id="COG1366">
    <property type="taxonomic scope" value="Bacteria"/>
</dbReference>
<reference evidence="3" key="1">
    <citation type="submission" date="2005-08" db="EMBL/GenBank/DDBJ databases">
        <title>Complete sequence of Chlorobium chlorochromatii CaD3.</title>
        <authorList>
            <person name="Copeland A."/>
            <person name="Lucas S."/>
            <person name="Lapidus A."/>
            <person name="Barry K."/>
            <person name="Detter J.C."/>
            <person name="Glavina T."/>
            <person name="Hammon N."/>
            <person name="Israni S."/>
            <person name="Pitluck S."/>
            <person name="Bryant D."/>
            <person name="Schmutz J."/>
            <person name="Larimer F."/>
            <person name="Land M."/>
            <person name="Kyrpides N."/>
            <person name="Ivanova N."/>
            <person name="Richardson P."/>
        </authorList>
    </citation>
    <scope>NUCLEOTIDE SEQUENCE [LARGE SCALE GENOMIC DNA]</scope>
    <source>
        <strain evidence="3">CaD3</strain>
    </source>
</reference>
<dbReference type="PROSITE" id="PS50801">
    <property type="entry name" value="STAS"/>
    <property type="match status" value="1"/>
</dbReference>
<evidence type="ECO:0000259" key="2">
    <source>
        <dbReference type="PROSITE" id="PS50801"/>
    </source>
</evidence>
<dbReference type="InterPro" id="IPR036513">
    <property type="entry name" value="STAS_dom_sf"/>
</dbReference>
<protein>
    <submittedName>
        <fullName evidence="3">Anti-anti-sigma factor, putative</fullName>
    </submittedName>
</protein>
<feature type="compositionally biased region" description="Basic and acidic residues" evidence="1">
    <location>
        <begin position="189"/>
        <end position="216"/>
    </location>
</feature>
<dbReference type="HOGENOM" id="CLU_094882_0_0_10"/>
<dbReference type="OrthoDB" id="9796110at2"/>
<dbReference type="AlphaFoldDB" id="Q3AQS2"/>
<feature type="compositionally biased region" description="Basic and acidic residues" evidence="1">
    <location>
        <begin position="163"/>
        <end position="174"/>
    </location>
</feature>
<evidence type="ECO:0000256" key="1">
    <source>
        <dbReference type="SAM" id="MobiDB-lite"/>
    </source>
</evidence>
<feature type="domain" description="STAS" evidence="2">
    <location>
        <begin position="21"/>
        <end position="112"/>
    </location>
</feature>
<dbReference type="EMBL" id="CP000108">
    <property type="protein sequence ID" value="ABB28653.1"/>
    <property type="molecule type" value="Genomic_DNA"/>
</dbReference>
<gene>
    <name evidence="3" type="ordered locus">Cag_1395</name>
</gene>
<dbReference type="PANTHER" id="PTHR33495">
    <property type="entry name" value="ANTI-SIGMA FACTOR ANTAGONIST TM_1081-RELATED-RELATED"/>
    <property type="match status" value="1"/>
</dbReference>
<feature type="compositionally biased region" description="Acidic residues" evidence="1">
    <location>
        <begin position="175"/>
        <end position="188"/>
    </location>
</feature>
<sequence length="256" mass="28437">MKHSITNRRELTVLKIEEEVFDFRHRDDFTQIVDSLLQQEESKNLLIDFSPVKAIDSAGIGAILQAHQLANRNAGLAVFVALCKQIKDLLKLTNLDKQLYIFSSINEVMTLVEPNAKPKKNNRAKSAAPVDEIDELLGDDLDIIGAPELGDEKLAGVIDDELHVDDSEEEHDKPEMDDDADEDDDEHVEEEKAPAPKEPKAAKAKKEPKPKKESKTPPKPAASKAPAKTTTKAPAKAPEKTTKRAQPKKRVEKESE</sequence>
<accession>Q3AQS2</accession>
<evidence type="ECO:0000313" key="3">
    <source>
        <dbReference type="EMBL" id="ABB28653.1"/>
    </source>
</evidence>
<dbReference type="KEGG" id="cch:Cag_1395"/>
<dbReference type="Gene3D" id="3.30.750.24">
    <property type="entry name" value="STAS domain"/>
    <property type="match status" value="1"/>
</dbReference>
<dbReference type="SUPFAM" id="SSF52091">
    <property type="entry name" value="SpoIIaa-like"/>
    <property type="match status" value="1"/>
</dbReference>
<dbReference type="GO" id="GO:0043856">
    <property type="term" value="F:anti-sigma factor antagonist activity"/>
    <property type="evidence" value="ECO:0007669"/>
    <property type="project" value="TreeGrafter"/>
</dbReference>
<dbReference type="Pfam" id="PF01740">
    <property type="entry name" value="STAS"/>
    <property type="match status" value="1"/>
</dbReference>
<dbReference type="STRING" id="340177.Cag_1395"/>
<dbReference type="InterPro" id="IPR002645">
    <property type="entry name" value="STAS_dom"/>
</dbReference>
<dbReference type="CDD" id="cd07043">
    <property type="entry name" value="STAS_anti-anti-sigma_factors"/>
    <property type="match status" value="1"/>
</dbReference>
<name>Q3AQS2_CHLCH</name>
<organism evidence="3">
    <name type="scientific">Chlorobium chlorochromatii (strain CaD3)</name>
    <dbReference type="NCBI Taxonomy" id="340177"/>
    <lineage>
        <taxon>Bacteria</taxon>
        <taxon>Pseudomonadati</taxon>
        <taxon>Chlorobiota</taxon>
        <taxon>Chlorobiia</taxon>
        <taxon>Chlorobiales</taxon>
        <taxon>Chlorobiaceae</taxon>
        <taxon>Chlorobium/Pelodictyon group</taxon>
        <taxon>Chlorobium</taxon>
    </lineage>
</organism>
<proteinExistence type="predicted"/>